<dbReference type="PANTHER" id="PTHR34148">
    <property type="entry name" value="ADENOSYLCOBINAMIDE-GDP RIBAZOLETRANSFERASE"/>
    <property type="match status" value="1"/>
</dbReference>
<evidence type="ECO:0000256" key="17">
    <source>
        <dbReference type="ARBA" id="ARBA00048623"/>
    </source>
</evidence>
<feature type="transmembrane region" description="Helical" evidence="19">
    <location>
        <begin position="38"/>
        <end position="58"/>
    </location>
</feature>
<gene>
    <name evidence="19" type="primary">cobS</name>
    <name evidence="20" type="ORF">ABID21_000993</name>
</gene>
<feature type="transmembrane region" description="Helical" evidence="19">
    <location>
        <begin position="65"/>
        <end position="82"/>
    </location>
</feature>
<keyword evidence="10 19" id="KW-0812">Transmembrane</keyword>
<evidence type="ECO:0000256" key="12">
    <source>
        <dbReference type="ARBA" id="ARBA00022989"/>
    </source>
</evidence>
<evidence type="ECO:0000313" key="21">
    <source>
        <dbReference type="Proteomes" id="UP001549031"/>
    </source>
</evidence>
<evidence type="ECO:0000256" key="10">
    <source>
        <dbReference type="ARBA" id="ARBA00022692"/>
    </source>
</evidence>
<evidence type="ECO:0000256" key="11">
    <source>
        <dbReference type="ARBA" id="ARBA00022842"/>
    </source>
</evidence>
<evidence type="ECO:0000256" key="3">
    <source>
        <dbReference type="ARBA" id="ARBA00004663"/>
    </source>
</evidence>
<dbReference type="Proteomes" id="UP001549031">
    <property type="component" value="Unassembled WGS sequence"/>
</dbReference>
<dbReference type="NCBIfam" id="NF001276">
    <property type="entry name" value="PRK00235.1-2"/>
    <property type="match status" value="1"/>
</dbReference>
<evidence type="ECO:0000256" key="2">
    <source>
        <dbReference type="ARBA" id="ARBA00004651"/>
    </source>
</evidence>
<dbReference type="InterPro" id="IPR003805">
    <property type="entry name" value="CobS"/>
</dbReference>
<comment type="catalytic activity">
    <reaction evidence="17 19">
        <text>alpha-ribazole + adenosylcob(III)inamide-GDP = adenosylcob(III)alamin + GMP + H(+)</text>
        <dbReference type="Rhea" id="RHEA:16049"/>
        <dbReference type="ChEBI" id="CHEBI:10329"/>
        <dbReference type="ChEBI" id="CHEBI:15378"/>
        <dbReference type="ChEBI" id="CHEBI:18408"/>
        <dbReference type="ChEBI" id="CHEBI:58115"/>
        <dbReference type="ChEBI" id="CHEBI:60487"/>
        <dbReference type="EC" id="2.7.8.26"/>
    </reaction>
</comment>
<comment type="function">
    <text evidence="14 19">Joins adenosylcobinamide-GDP and alpha-ribazole to generate adenosylcobalamin (Ado-cobalamin). Also synthesizes adenosylcobalamin 5'-phosphate from adenosylcobinamide-GDP and alpha-ribazole 5'-phosphate.</text>
</comment>
<feature type="transmembrane region" description="Helical" evidence="19">
    <location>
        <begin position="115"/>
        <end position="137"/>
    </location>
</feature>
<reference evidence="20 21" key="1">
    <citation type="submission" date="2024-06" db="EMBL/GenBank/DDBJ databases">
        <title>Genomic Encyclopedia of Type Strains, Phase IV (KMG-IV): sequencing the most valuable type-strain genomes for metagenomic binning, comparative biology and taxonomic classification.</title>
        <authorList>
            <person name="Goeker M."/>
        </authorList>
    </citation>
    <scope>NUCLEOTIDE SEQUENCE [LARGE SCALE GENOMIC DNA]</scope>
    <source>
        <strain evidence="20 21">DSM 105042</strain>
    </source>
</reference>
<keyword evidence="21" id="KW-1185">Reference proteome</keyword>
<comment type="similarity">
    <text evidence="4 19">Belongs to the CobS family.</text>
</comment>
<organism evidence="20 21">
    <name type="scientific">Pseudorhizobium tarimense</name>
    <dbReference type="NCBI Taxonomy" id="1079109"/>
    <lineage>
        <taxon>Bacteria</taxon>
        <taxon>Pseudomonadati</taxon>
        <taxon>Pseudomonadota</taxon>
        <taxon>Alphaproteobacteria</taxon>
        <taxon>Hyphomicrobiales</taxon>
        <taxon>Rhizobiaceae</taxon>
        <taxon>Rhizobium/Agrobacterium group</taxon>
        <taxon>Pseudorhizobium</taxon>
    </lineage>
</organism>
<keyword evidence="13 19" id="KW-0472">Membrane</keyword>
<dbReference type="HAMAP" id="MF_00719">
    <property type="entry name" value="CobS"/>
    <property type="match status" value="1"/>
</dbReference>
<evidence type="ECO:0000256" key="8">
    <source>
        <dbReference type="ARBA" id="ARBA00022573"/>
    </source>
</evidence>
<comment type="cofactor">
    <cofactor evidence="1 19">
        <name>Mg(2+)</name>
        <dbReference type="ChEBI" id="CHEBI:18420"/>
    </cofactor>
</comment>
<evidence type="ECO:0000256" key="5">
    <source>
        <dbReference type="ARBA" id="ARBA00013200"/>
    </source>
</evidence>
<dbReference type="NCBIfam" id="TIGR00317">
    <property type="entry name" value="cobS"/>
    <property type="match status" value="1"/>
</dbReference>
<dbReference type="PANTHER" id="PTHR34148:SF1">
    <property type="entry name" value="ADENOSYLCOBINAMIDE-GDP RIBAZOLETRANSFERASE"/>
    <property type="match status" value="1"/>
</dbReference>
<evidence type="ECO:0000256" key="19">
    <source>
        <dbReference type="HAMAP-Rule" id="MF_00719"/>
    </source>
</evidence>
<feature type="transmembrane region" description="Helical" evidence="19">
    <location>
        <begin position="187"/>
        <end position="220"/>
    </location>
</feature>
<evidence type="ECO:0000256" key="13">
    <source>
        <dbReference type="ARBA" id="ARBA00023136"/>
    </source>
</evidence>
<evidence type="ECO:0000256" key="4">
    <source>
        <dbReference type="ARBA" id="ARBA00010561"/>
    </source>
</evidence>
<evidence type="ECO:0000313" key="20">
    <source>
        <dbReference type="EMBL" id="MET3584892.1"/>
    </source>
</evidence>
<evidence type="ECO:0000256" key="16">
    <source>
        <dbReference type="ARBA" id="ARBA00032853"/>
    </source>
</evidence>
<keyword evidence="11 19" id="KW-0460">Magnesium</keyword>
<comment type="caution">
    <text evidence="20">The sequence shown here is derived from an EMBL/GenBank/DDBJ whole genome shotgun (WGS) entry which is preliminary data.</text>
</comment>
<dbReference type="Pfam" id="PF02654">
    <property type="entry name" value="CobS"/>
    <property type="match status" value="1"/>
</dbReference>
<dbReference type="EC" id="2.7.8.26" evidence="5 19"/>
<evidence type="ECO:0000256" key="18">
    <source>
        <dbReference type="ARBA" id="ARBA00049504"/>
    </source>
</evidence>
<keyword evidence="8 19" id="KW-0169">Cobalamin biosynthesis</keyword>
<accession>A0ABV2H2W8</accession>
<protein>
    <recommendedName>
        <fullName evidence="6 19">Adenosylcobinamide-GDP ribazoletransferase</fullName>
        <ecNumber evidence="5 19">2.7.8.26</ecNumber>
    </recommendedName>
    <alternativeName>
        <fullName evidence="16 19">Cobalamin synthase</fullName>
    </alternativeName>
    <alternativeName>
        <fullName evidence="15 19">Cobalamin-5'-phosphate synthase</fullName>
    </alternativeName>
</protein>
<name>A0ABV2H2W8_9HYPH</name>
<comment type="pathway">
    <text evidence="3 19">Cofactor biosynthesis; adenosylcobalamin biosynthesis; adenosylcobalamin from cob(II)yrinate a,c-diamide: step 7/7.</text>
</comment>
<comment type="catalytic activity">
    <reaction evidence="18 19">
        <text>alpha-ribazole 5'-phosphate + adenosylcob(III)inamide-GDP = adenosylcob(III)alamin 5'-phosphate + GMP + H(+)</text>
        <dbReference type="Rhea" id="RHEA:23560"/>
        <dbReference type="ChEBI" id="CHEBI:15378"/>
        <dbReference type="ChEBI" id="CHEBI:57918"/>
        <dbReference type="ChEBI" id="CHEBI:58115"/>
        <dbReference type="ChEBI" id="CHEBI:60487"/>
        <dbReference type="ChEBI" id="CHEBI:60493"/>
        <dbReference type="EC" id="2.7.8.26"/>
    </reaction>
</comment>
<evidence type="ECO:0000256" key="9">
    <source>
        <dbReference type="ARBA" id="ARBA00022679"/>
    </source>
</evidence>
<evidence type="ECO:0000256" key="7">
    <source>
        <dbReference type="ARBA" id="ARBA00022475"/>
    </source>
</evidence>
<evidence type="ECO:0000256" key="1">
    <source>
        <dbReference type="ARBA" id="ARBA00001946"/>
    </source>
</evidence>
<sequence length="257" mass="26204">MTEFVADLARSLGFLSRLPVPSRFFEGHDGSVSRAVRAFPLAGLVLALAPALLLWILLEWETEPLLAALIALAGLTLLSGALHEDGLADTADGFGGGRDKEHVLAIMKDSRTGSYGVIALILSFGLRAAALASLAAYTDGLAPLALLAGAAFSRALMVAHWHALASARAGGVAAGAGRPEADARTFALASAALACLLLLLPVVSLLPLLAALALSALGIYGFTRHADRRIGGHTGDTIGAAQQTGEIVFLAALAVAA</sequence>
<keyword evidence="9 19" id="KW-0808">Transferase</keyword>
<feature type="transmembrane region" description="Helical" evidence="19">
    <location>
        <begin position="144"/>
        <end position="167"/>
    </location>
</feature>
<dbReference type="GO" id="GO:0051073">
    <property type="term" value="F:adenosylcobinamide-GDP ribazoletransferase activity"/>
    <property type="evidence" value="ECO:0007669"/>
    <property type="project" value="UniProtKB-EC"/>
</dbReference>
<evidence type="ECO:0000256" key="6">
    <source>
        <dbReference type="ARBA" id="ARBA00015850"/>
    </source>
</evidence>
<evidence type="ECO:0000256" key="15">
    <source>
        <dbReference type="ARBA" id="ARBA00032605"/>
    </source>
</evidence>
<comment type="subcellular location">
    <subcellularLocation>
        <location evidence="2 19">Cell membrane</location>
        <topology evidence="2 19">Multi-pass membrane protein</topology>
    </subcellularLocation>
</comment>
<evidence type="ECO:0000256" key="14">
    <source>
        <dbReference type="ARBA" id="ARBA00025228"/>
    </source>
</evidence>
<keyword evidence="7 19" id="KW-1003">Cell membrane</keyword>
<dbReference type="EMBL" id="JBEPLJ010000003">
    <property type="protein sequence ID" value="MET3584892.1"/>
    <property type="molecule type" value="Genomic_DNA"/>
</dbReference>
<proteinExistence type="inferred from homology"/>
<keyword evidence="12 19" id="KW-1133">Transmembrane helix</keyword>